<protein>
    <submittedName>
        <fullName evidence="1">Uncharacterized protein</fullName>
    </submittedName>
</protein>
<evidence type="ECO:0000313" key="1">
    <source>
        <dbReference type="EMBL" id="KAH9364391.1"/>
    </source>
</evidence>
<dbReference type="AlphaFoldDB" id="A0A9J6FNH2"/>
<comment type="caution">
    <text evidence="1">The sequence shown here is derived from an EMBL/GenBank/DDBJ whole genome shotgun (WGS) entry which is preliminary data.</text>
</comment>
<organism evidence="1 2">
    <name type="scientific">Haemaphysalis longicornis</name>
    <name type="common">Bush tick</name>
    <dbReference type="NCBI Taxonomy" id="44386"/>
    <lineage>
        <taxon>Eukaryota</taxon>
        <taxon>Metazoa</taxon>
        <taxon>Ecdysozoa</taxon>
        <taxon>Arthropoda</taxon>
        <taxon>Chelicerata</taxon>
        <taxon>Arachnida</taxon>
        <taxon>Acari</taxon>
        <taxon>Parasitiformes</taxon>
        <taxon>Ixodida</taxon>
        <taxon>Ixodoidea</taxon>
        <taxon>Ixodidae</taxon>
        <taxon>Haemaphysalinae</taxon>
        <taxon>Haemaphysalis</taxon>
    </lineage>
</organism>
<reference evidence="1 2" key="1">
    <citation type="journal article" date="2020" name="Cell">
        <title>Large-Scale Comparative Analyses of Tick Genomes Elucidate Their Genetic Diversity and Vector Capacities.</title>
        <authorList>
            <consortium name="Tick Genome and Microbiome Consortium (TIGMIC)"/>
            <person name="Jia N."/>
            <person name="Wang J."/>
            <person name="Shi W."/>
            <person name="Du L."/>
            <person name="Sun Y."/>
            <person name="Zhan W."/>
            <person name="Jiang J.F."/>
            <person name="Wang Q."/>
            <person name="Zhang B."/>
            <person name="Ji P."/>
            <person name="Bell-Sakyi L."/>
            <person name="Cui X.M."/>
            <person name="Yuan T.T."/>
            <person name="Jiang B.G."/>
            <person name="Yang W.F."/>
            <person name="Lam T.T."/>
            <person name="Chang Q.C."/>
            <person name="Ding S.J."/>
            <person name="Wang X.J."/>
            <person name="Zhu J.G."/>
            <person name="Ruan X.D."/>
            <person name="Zhao L."/>
            <person name="Wei J.T."/>
            <person name="Ye R.Z."/>
            <person name="Que T.C."/>
            <person name="Du C.H."/>
            <person name="Zhou Y.H."/>
            <person name="Cheng J.X."/>
            <person name="Dai P.F."/>
            <person name="Guo W.B."/>
            <person name="Han X.H."/>
            <person name="Huang E.J."/>
            <person name="Li L.F."/>
            <person name="Wei W."/>
            <person name="Gao Y.C."/>
            <person name="Liu J.Z."/>
            <person name="Shao H.Z."/>
            <person name="Wang X."/>
            <person name="Wang C.C."/>
            <person name="Yang T.C."/>
            <person name="Huo Q.B."/>
            <person name="Li W."/>
            <person name="Chen H.Y."/>
            <person name="Chen S.E."/>
            <person name="Zhou L.G."/>
            <person name="Ni X.B."/>
            <person name="Tian J.H."/>
            <person name="Sheng Y."/>
            <person name="Liu T."/>
            <person name="Pan Y.S."/>
            <person name="Xia L.Y."/>
            <person name="Li J."/>
            <person name="Zhao F."/>
            <person name="Cao W.C."/>
        </authorList>
    </citation>
    <scope>NUCLEOTIDE SEQUENCE [LARGE SCALE GENOMIC DNA]</scope>
    <source>
        <strain evidence="1">HaeL-2018</strain>
    </source>
</reference>
<name>A0A9J6FNH2_HAELO</name>
<dbReference type="VEuPathDB" id="VectorBase:HLOH_058735"/>
<gene>
    <name evidence="1" type="ORF">HPB48_012128</name>
</gene>
<dbReference type="EMBL" id="JABSTR010000002">
    <property type="protein sequence ID" value="KAH9364391.1"/>
    <property type="molecule type" value="Genomic_DNA"/>
</dbReference>
<proteinExistence type="predicted"/>
<accession>A0A9J6FNH2</accession>
<keyword evidence="2" id="KW-1185">Reference proteome</keyword>
<sequence>MKIGRLSFSIHQAAGISKQERANTFIEARQTEDFVSLATYRTSAANKLLALAELKLLWKLHTVTSHKVYAYGNTIAVLHGVASTYGREQIRTSLTGHNIRDFRHIGESHLILITIEFRRLPRQAIICSAITRLYPPSINITPCLHCLSLQYRADFFPTRKEFVRPRDCETKFPLYHYPTATRDGCKWPCFNCQGDLSATYPYCPATQAALQTLRDRTVSICNCHRYHLVGDNGT</sequence>
<evidence type="ECO:0000313" key="2">
    <source>
        <dbReference type="Proteomes" id="UP000821853"/>
    </source>
</evidence>
<dbReference type="Proteomes" id="UP000821853">
    <property type="component" value="Chromosome 10"/>
</dbReference>